<comment type="caution">
    <text evidence="2">The sequence shown here is derived from an EMBL/GenBank/DDBJ whole genome shotgun (WGS) entry which is preliminary data.</text>
</comment>
<dbReference type="AlphaFoldDB" id="A0A4Z2J238"/>
<evidence type="ECO:0000313" key="3">
    <source>
        <dbReference type="Proteomes" id="UP000314294"/>
    </source>
</evidence>
<keyword evidence="3" id="KW-1185">Reference proteome</keyword>
<dbReference type="EMBL" id="SRLO01000029">
    <property type="protein sequence ID" value="TNN84087.1"/>
    <property type="molecule type" value="Genomic_DNA"/>
</dbReference>
<feature type="region of interest" description="Disordered" evidence="1">
    <location>
        <begin position="1"/>
        <end position="29"/>
    </location>
</feature>
<name>A0A4Z2J238_9TELE</name>
<evidence type="ECO:0000256" key="1">
    <source>
        <dbReference type="SAM" id="MobiDB-lite"/>
    </source>
</evidence>
<feature type="region of interest" description="Disordered" evidence="1">
    <location>
        <begin position="46"/>
        <end position="72"/>
    </location>
</feature>
<dbReference type="Proteomes" id="UP000314294">
    <property type="component" value="Unassembled WGS sequence"/>
</dbReference>
<accession>A0A4Z2J238</accession>
<reference evidence="2 3" key="1">
    <citation type="submission" date="2019-03" db="EMBL/GenBank/DDBJ databases">
        <title>First draft genome of Liparis tanakae, snailfish: a comprehensive survey of snailfish specific genes.</title>
        <authorList>
            <person name="Kim W."/>
            <person name="Song I."/>
            <person name="Jeong J.-H."/>
            <person name="Kim D."/>
            <person name="Kim S."/>
            <person name="Ryu S."/>
            <person name="Song J.Y."/>
            <person name="Lee S.K."/>
        </authorList>
    </citation>
    <scope>NUCLEOTIDE SEQUENCE [LARGE SCALE GENOMIC DNA]</scope>
    <source>
        <tissue evidence="2">Muscle</tissue>
    </source>
</reference>
<proteinExistence type="predicted"/>
<protein>
    <submittedName>
        <fullName evidence="2">Uncharacterized protein</fullName>
    </submittedName>
</protein>
<gene>
    <name evidence="2" type="ORF">EYF80_005693</name>
</gene>
<evidence type="ECO:0000313" key="2">
    <source>
        <dbReference type="EMBL" id="TNN84087.1"/>
    </source>
</evidence>
<organism evidence="2 3">
    <name type="scientific">Liparis tanakae</name>
    <name type="common">Tanaka's snailfish</name>
    <dbReference type="NCBI Taxonomy" id="230148"/>
    <lineage>
        <taxon>Eukaryota</taxon>
        <taxon>Metazoa</taxon>
        <taxon>Chordata</taxon>
        <taxon>Craniata</taxon>
        <taxon>Vertebrata</taxon>
        <taxon>Euteleostomi</taxon>
        <taxon>Actinopterygii</taxon>
        <taxon>Neopterygii</taxon>
        <taxon>Teleostei</taxon>
        <taxon>Neoteleostei</taxon>
        <taxon>Acanthomorphata</taxon>
        <taxon>Eupercaria</taxon>
        <taxon>Perciformes</taxon>
        <taxon>Cottioidei</taxon>
        <taxon>Cottales</taxon>
        <taxon>Liparidae</taxon>
        <taxon>Liparis</taxon>
    </lineage>
</organism>
<sequence length="217" mass="23857">MPWEAPQPPFSSYLGQGQPYQARGPRGLHSPKELASLLEKKGSHLSLLPSTSSPRLPPFGPQHSTFPGASAFNDEMSLLPPQALAKVNGSGPCPDTGLAPGQWVELVNVWNQRQGKPFRVPHRVTPDMAYIKALTYTNRSSRVQALIYWPYVMQSVFSCSRSDGQLPLLEPLPQHLLCLSAQLTRVPLCNPTQFPHCQTRGVPHQANTSRAFTKGAE</sequence>